<reference evidence="2 3" key="1">
    <citation type="submission" date="2024-04" db="EMBL/GenBank/DDBJ databases">
        <authorList>
            <consortium name="Genoscope - CEA"/>
            <person name="William W."/>
        </authorList>
    </citation>
    <scope>NUCLEOTIDE SEQUENCE [LARGE SCALE GENOMIC DNA]</scope>
</reference>
<dbReference type="Gene3D" id="3.20.20.80">
    <property type="entry name" value="Glycosidases"/>
    <property type="match status" value="1"/>
</dbReference>
<evidence type="ECO:0000313" key="2">
    <source>
        <dbReference type="EMBL" id="CAL1540571.1"/>
    </source>
</evidence>
<dbReference type="Proteomes" id="UP001497497">
    <property type="component" value="Unassembled WGS sequence"/>
</dbReference>
<dbReference type="InterPro" id="IPR001223">
    <property type="entry name" value="Glyco_hydro18_cat"/>
</dbReference>
<dbReference type="Gene3D" id="3.10.50.10">
    <property type="match status" value="1"/>
</dbReference>
<comment type="caution">
    <text evidence="2">The sequence shown here is derived from an EMBL/GenBank/DDBJ whole genome shotgun (WGS) entry which is preliminary data.</text>
</comment>
<dbReference type="Pfam" id="PF00704">
    <property type="entry name" value="Glyco_hydro_18"/>
    <property type="match status" value="1"/>
</dbReference>
<dbReference type="EMBL" id="CAXITT010000388">
    <property type="protein sequence ID" value="CAL1540571.1"/>
    <property type="molecule type" value="Genomic_DNA"/>
</dbReference>
<dbReference type="InterPro" id="IPR050314">
    <property type="entry name" value="Glycosyl_Hydrlase_18"/>
</dbReference>
<evidence type="ECO:0000313" key="3">
    <source>
        <dbReference type="Proteomes" id="UP001497497"/>
    </source>
</evidence>
<feature type="domain" description="GH18" evidence="1">
    <location>
        <begin position="6"/>
        <end position="68"/>
    </location>
</feature>
<protein>
    <recommendedName>
        <fullName evidence="1">GH18 domain-containing protein</fullName>
    </recommendedName>
</protein>
<accession>A0AAV2I203</accession>
<dbReference type="PANTHER" id="PTHR11177">
    <property type="entry name" value="CHITINASE"/>
    <property type="match status" value="1"/>
</dbReference>
<sequence length="71" mass="7356">AFAAGYLDSLGVPPSKLTVGVATYGRHVNLKSPTSHAIGTEVESAGPAGKYTREAGILSYFEICKMLQNGG</sequence>
<dbReference type="SUPFAM" id="SSF54556">
    <property type="entry name" value="Chitinase insertion domain"/>
    <property type="match status" value="1"/>
</dbReference>
<feature type="non-terminal residue" evidence="2">
    <location>
        <position position="1"/>
    </location>
</feature>
<feature type="non-terminal residue" evidence="2">
    <location>
        <position position="71"/>
    </location>
</feature>
<dbReference type="PANTHER" id="PTHR11177:SF317">
    <property type="entry name" value="CHITINASE 12-RELATED"/>
    <property type="match status" value="1"/>
</dbReference>
<dbReference type="GO" id="GO:0004568">
    <property type="term" value="F:chitinase activity"/>
    <property type="evidence" value="ECO:0007669"/>
    <property type="project" value="TreeGrafter"/>
</dbReference>
<proteinExistence type="predicted"/>
<name>A0AAV2I203_LYMST</name>
<dbReference type="GO" id="GO:0008061">
    <property type="term" value="F:chitin binding"/>
    <property type="evidence" value="ECO:0007669"/>
    <property type="project" value="TreeGrafter"/>
</dbReference>
<organism evidence="2 3">
    <name type="scientific">Lymnaea stagnalis</name>
    <name type="common">Great pond snail</name>
    <name type="synonym">Helix stagnalis</name>
    <dbReference type="NCBI Taxonomy" id="6523"/>
    <lineage>
        <taxon>Eukaryota</taxon>
        <taxon>Metazoa</taxon>
        <taxon>Spiralia</taxon>
        <taxon>Lophotrochozoa</taxon>
        <taxon>Mollusca</taxon>
        <taxon>Gastropoda</taxon>
        <taxon>Heterobranchia</taxon>
        <taxon>Euthyneura</taxon>
        <taxon>Panpulmonata</taxon>
        <taxon>Hygrophila</taxon>
        <taxon>Lymnaeoidea</taxon>
        <taxon>Lymnaeidae</taxon>
        <taxon>Lymnaea</taxon>
    </lineage>
</organism>
<dbReference type="InterPro" id="IPR029070">
    <property type="entry name" value="Chitinase_insertion_sf"/>
</dbReference>
<dbReference type="GO" id="GO:0005975">
    <property type="term" value="P:carbohydrate metabolic process"/>
    <property type="evidence" value="ECO:0007669"/>
    <property type="project" value="InterPro"/>
</dbReference>
<dbReference type="GO" id="GO:0006032">
    <property type="term" value="P:chitin catabolic process"/>
    <property type="evidence" value="ECO:0007669"/>
    <property type="project" value="TreeGrafter"/>
</dbReference>
<dbReference type="AlphaFoldDB" id="A0AAV2I203"/>
<gene>
    <name evidence="2" type="ORF">GSLYS_00014220001</name>
</gene>
<dbReference type="GO" id="GO:0005576">
    <property type="term" value="C:extracellular region"/>
    <property type="evidence" value="ECO:0007669"/>
    <property type="project" value="TreeGrafter"/>
</dbReference>
<keyword evidence="3" id="KW-1185">Reference proteome</keyword>
<evidence type="ECO:0000259" key="1">
    <source>
        <dbReference type="Pfam" id="PF00704"/>
    </source>
</evidence>